<feature type="non-terminal residue" evidence="2">
    <location>
        <position position="71"/>
    </location>
</feature>
<organism evidence="2 3">
    <name type="scientific">Actinacidiphila polyblastidii</name>
    <dbReference type="NCBI Taxonomy" id="3110430"/>
    <lineage>
        <taxon>Bacteria</taxon>
        <taxon>Bacillati</taxon>
        <taxon>Actinomycetota</taxon>
        <taxon>Actinomycetes</taxon>
        <taxon>Kitasatosporales</taxon>
        <taxon>Streptomycetaceae</taxon>
        <taxon>Actinacidiphila</taxon>
    </lineage>
</organism>
<gene>
    <name evidence="2" type="ORF">V2S66_34150</name>
</gene>
<evidence type="ECO:0000313" key="3">
    <source>
        <dbReference type="Proteomes" id="UP001344658"/>
    </source>
</evidence>
<keyword evidence="3" id="KW-1185">Reference proteome</keyword>
<sequence>MIFSAGARTRRLRRAVVVVLAAVPAVMGVAAGEASAHPLGNFTVNRYDGLTFHPDRVEDLAVVDSAEIPTL</sequence>
<protein>
    <submittedName>
        <fullName evidence="2">High frequency lysogenization protein HflD</fullName>
    </submittedName>
</protein>
<comment type="caution">
    <text evidence="2">The sequence shown here is derived from an EMBL/GenBank/DDBJ whole genome shotgun (WGS) entry which is preliminary data.</text>
</comment>
<dbReference type="EMBL" id="JAZEWV010000066">
    <property type="protein sequence ID" value="MEE4546995.1"/>
    <property type="molecule type" value="Genomic_DNA"/>
</dbReference>
<dbReference type="Proteomes" id="UP001344658">
    <property type="component" value="Unassembled WGS sequence"/>
</dbReference>
<feature type="signal peptide" evidence="1">
    <location>
        <begin position="1"/>
        <end position="36"/>
    </location>
</feature>
<proteinExistence type="predicted"/>
<reference evidence="2 3" key="1">
    <citation type="submission" date="2023-12" db="EMBL/GenBank/DDBJ databases">
        <title>Streptomyces sp. V4-01.</title>
        <authorList>
            <person name="Somphong A."/>
            <person name="Phongsopitanun W."/>
        </authorList>
    </citation>
    <scope>NUCLEOTIDE SEQUENCE [LARGE SCALE GENOMIC DNA]</scope>
    <source>
        <strain evidence="2 3">V4-01</strain>
    </source>
</reference>
<name>A0ABU7PMC4_9ACTN</name>
<keyword evidence="1" id="KW-0732">Signal</keyword>
<feature type="chain" id="PRO_5045844982" evidence="1">
    <location>
        <begin position="37"/>
        <end position="71"/>
    </location>
</feature>
<evidence type="ECO:0000256" key="1">
    <source>
        <dbReference type="SAM" id="SignalP"/>
    </source>
</evidence>
<accession>A0ABU7PMC4</accession>
<evidence type="ECO:0000313" key="2">
    <source>
        <dbReference type="EMBL" id="MEE4546995.1"/>
    </source>
</evidence>